<reference evidence="7 8" key="1">
    <citation type="submission" date="2018-11" db="EMBL/GenBank/DDBJ databases">
        <title>Genomic Encyclopedia of Type Strains, Phase IV (KMG-IV): sequencing the most valuable type-strain genomes for metagenomic binning, comparative biology and taxonomic classification.</title>
        <authorList>
            <person name="Goeker M."/>
        </authorList>
    </citation>
    <scope>NUCLEOTIDE SEQUENCE [LARGE SCALE GENOMIC DNA]</scope>
    <source>
        <strain evidence="7 8">DSM 26537</strain>
    </source>
</reference>
<evidence type="ECO:0000313" key="8">
    <source>
        <dbReference type="Proteomes" id="UP000273083"/>
    </source>
</evidence>
<dbReference type="GO" id="GO:0012505">
    <property type="term" value="C:endomembrane system"/>
    <property type="evidence" value="ECO:0007669"/>
    <property type="project" value="UniProtKB-SubCell"/>
</dbReference>
<feature type="transmembrane region" description="Helical" evidence="5">
    <location>
        <begin position="28"/>
        <end position="49"/>
    </location>
</feature>
<keyword evidence="3 5" id="KW-1133">Transmembrane helix</keyword>
<dbReference type="OrthoDB" id="9800202at2"/>
<comment type="subcellular location">
    <subcellularLocation>
        <location evidence="1">Endomembrane system</location>
        <topology evidence="1">Multi-pass membrane protein</topology>
    </subcellularLocation>
</comment>
<dbReference type="InterPro" id="IPR010652">
    <property type="entry name" value="DUF1232"/>
</dbReference>
<gene>
    <name evidence="7" type="ORF">EDD66_106143</name>
</gene>
<organism evidence="7 8">
    <name type="scientific">Mobilisporobacter senegalensis</name>
    <dbReference type="NCBI Taxonomy" id="1329262"/>
    <lineage>
        <taxon>Bacteria</taxon>
        <taxon>Bacillati</taxon>
        <taxon>Bacillota</taxon>
        <taxon>Clostridia</taxon>
        <taxon>Lachnospirales</taxon>
        <taxon>Lachnospiraceae</taxon>
        <taxon>Mobilisporobacter</taxon>
    </lineage>
</organism>
<dbReference type="RefSeq" id="WP_123609692.1">
    <property type="nucleotide sequence ID" value="NZ_RJVG01000006.1"/>
</dbReference>
<feature type="transmembrane region" description="Helical" evidence="5">
    <location>
        <begin position="99"/>
        <end position="117"/>
    </location>
</feature>
<accession>A0A3N1XL90</accession>
<keyword evidence="8" id="KW-1185">Reference proteome</keyword>
<feature type="domain" description="DUF1232" evidence="6">
    <location>
        <begin position="30"/>
        <end position="66"/>
    </location>
</feature>
<evidence type="ECO:0000259" key="6">
    <source>
        <dbReference type="Pfam" id="PF06803"/>
    </source>
</evidence>
<proteinExistence type="predicted"/>
<dbReference type="AlphaFoldDB" id="A0A3N1XL90"/>
<evidence type="ECO:0000256" key="3">
    <source>
        <dbReference type="ARBA" id="ARBA00022989"/>
    </source>
</evidence>
<protein>
    <submittedName>
        <fullName evidence="7">Uncharacterized protein DUF1232</fullName>
    </submittedName>
</protein>
<comment type="caution">
    <text evidence="7">The sequence shown here is derived from an EMBL/GenBank/DDBJ whole genome shotgun (WGS) entry which is preliminary data.</text>
</comment>
<evidence type="ECO:0000256" key="2">
    <source>
        <dbReference type="ARBA" id="ARBA00022692"/>
    </source>
</evidence>
<dbReference type="Pfam" id="PF06803">
    <property type="entry name" value="DUF1232"/>
    <property type="match status" value="1"/>
</dbReference>
<keyword evidence="4 5" id="KW-0472">Membrane</keyword>
<dbReference type="Proteomes" id="UP000273083">
    <property type="component" value="Unassembled WGS sequence"/>
</dbReference>
<name>A0A3N1XL90_9FIRM</name>
<evidence type="ECO:0000256" key="1">
    <source>
        <dbReference type="ARBA" id="ARBA00004127"/>
    </source>
</evidence>
<evidence type="ECO:0000256" key="4">
    <source>
        <dbReference type="ARBA" id="ARBA00023136"/>
    </source>
</evidence>
<sequence length="121" mass="14140">MKIKEIGKKLKRDIPAVYLALRKKETPFIAKLMAMITIGYALSPVDLIPDFIPILGYLDDLLILPLLVSITIRLIPHNIFIQCQIEARDSWENEKAKKWYFSIPVILFWLFILALILRKIY</sequence>
<evidence type="ECO:0000256" key="5">
    <source>
        <dbReference type="SAM" id="Phobius"/>
    </source>
</evidence>
<keyword evidence="2 5" id="KW-0812">Transmembrane</keyword>
<evidence type="ECO:0000313" key="7">
    <source>
        <dbReference type="EMBL" id="ROR27446.1"/>
    </source>
</evidence>
<dbReference type="EMBL" id="RJVG01000006">
    <property type="protein sequence ID" value="ROR27446.1"/>
    <property type="molecule type" value="Genomic_DNA"/>
</dbReference>